<organism evidence="1 2">
    <name type="scientific">Dreissena polymorpha</name>
    <name type="common">Zebra mussel</name>
    <name type="synonym">Mytilus polymorpha</name>
    <dbReference type="NCBI Taxonomy" id="45954"/>
    <lineage>
        <taxon>Eukaryota</taxon>
        <taxon>Metazoa</taxon>
        <taxon>Spiralia</taxon>
        <taxon>Lophotrochozoa</taxon>
        <taxon>Mollusca</taxon>
        <taxon>Bivalvia</taxon>
        <taxon>Autobranchia</taxon>
        <taxon>Heteroconchia</taxon>
        <taxon>Euheterodonta</taxon>
        <taxon>Imparidentia</taxon>
        <taxon>Neoheterodontei</taxon>
        <taxon>Myida</taxon>
        <taxon>Dreissenoidea</taxon>
        <taxon>Dreissenidae</taxon>
        <taxon>Dreissena</taxon>
    </lineage>
</organism>
<proteinExistence type="predicted"/>
<evidence type="ECO:0000313" key="1">
    <source>
        <dbReference type="EMBL" id="KAH3786840.1"/>
    </source>
</evidence>
<dbReference type="AlphaFoldDB" id="A0A9D4EZF6"/>
<name>A0A9D4EZF6_DREPO</name>
<protein>
    <submittedName>
        <fullName evidence="1">Uncharacterized protein</fullName>
    </submittedName>
</protein>
<comment type="caution">
    <text evidence="1">The sequence shown here is derived from an EMBL/GenBank/DDBJ whole genome shotgun (WGS) entry which is preliminary data.</text>
</comment>
<dbReference type="Proteomes" id="UP000828390">
    <property type="component" value="Unassembled WGS sequence"/>
</dbReference>
<reference evidence="1" key="1">
    <citation type="journal article" date="2019" name="bioRxiv">
        <title>The Genome of the Zebra Mussel, Dreissena polymorpha: A Resource for Invasive Species Research.</title>
        <authorList>
            <person name="McCartney M.A."/>
            <person name="Auch B."/>
            <person name="Kono T."/>
            <person name="Mallez S."/>
            <person name="Zhang Y."/>
            <person name="Obille A."/>
            <person name="Becker A."/>
            <person name="Abrahante J.E."/>
            <person name="Garbe J."/>
            <person name="Badalamenti J.P."/>
            <person name="Herman A."/>
            <person name="Mangelson H."/>
            <person name="Liachko I."/>
            <person name="Sullivan S."/>
            <person name="Sone E.D."/>
            <person name="Koren S."/>
            <person name="Silverstein K.A.T."/>
            <person name="Beckman K.B."/>
            <person name="Gohl D.M."/>
        </authorList>
    </citation>
    <scope>NUCLEOTIDE SEQUENCE</scope>
    <source>
        <strain evidence="1">Duluth1</strain>
        <tissue evidence="1">Whole animal</tissue>
    </source>
</reference>
<dbReference type="EMBL" id="JAIWYP010000008">
    <property type="protein sequence ID" value="KAH3786840.1"/>
    <property type="molecule type" value="Genomic_DNA"/>
</dbReference>
<sequence>MALFKIGFSSAKYVNKEESDGKTDTDYAGKRALELWLHGAQLSRRPEFDDLK</sequence>
<keyword evidence="2" id="KW-1185">Reference proteome</keyword>
<reference evidence="1" key="2">
    <citation type="submission" date="2020-11" db="EMBL/GenBank/DDBJ databases">
        <authorList>
            <person name="McCartney M.A."/>
            <person name="Auch B."/>
            <person name="Kono T."/>
            <person name="Mallez S."/>
            <person name="Becker A."/>
            <person name="Gohl D.M."/>
            <person name="Silverstein K.A.T."/>
            <person name="Koren S."/>
            <person name="Bechman K.B."/>
            <person name="Herman A."/>
            <person name="Abrahante J.E."/>
            <person name="Garbe J."/>
        </authorList>
    </citation>
    <scope>NUCLEOTIDE SEQUENCE</scope>
    <source>
        <strain evidence="1">Duluth1</strain>
        <tissue evidence="1">Whole animal</tissue>
    </source>
</reference>
<accession>A0A9D4EZF6</accession>
<gene>
    <name evidence="1" type="ORF">DPMN_164953</name>
</gene>
<evidence type="ECO:0000313" key="2">
    <source>
        <dbReference type="Proteomes" id="UP000828390"/>
    </source>
</evidence>